<evidence type="ECO:0000313" key="4">
    <source>
        <dbReference type="EMBL" id="STY30987.1"/>
    </source>
</evidence>
<keyword evidence="2 4" id="KW-0418">Kinase</keyword>
<keyword evidence="5" id="KW-1185">Reference proteome</keyword>
<evidence type="ECO:0000313" key="5">
    <source>
        <dbReference type="Proteomes" id="UP000255297"/>
    </source>
</evidence>
<feature type="domain" description="Carbohydrate kinase PfkB" evidence="3">
    <location>
        <begin position="1"/>
        <end position="292"/>
    </location>
</feature>
<dbReference type="STRING" id="1122170.GCA_000701265_02919"/>
<keyword evidence="1 4" id="KW-0808">Transferase</keyword>
<dbReference type="InterPro" id="IPR011611">
    <property type="entry name" value="PfkB_dom"/>
</dbReference>
<dbReference type="GO" id="GO:0050225">
    <property type="term" value="F:pseudouridine kinase activity"/>
    <property type="evidence" value="ECO:0007669"/>
    <property type="project" value="UniProtKB-EC"/>
</dbReference>
<evidence type="ECO:0000259" key="3">
    <source>
        <dbReference type="Pfam" id="PF00294"/>
    </source>
</evidence>
<dbReference type="CDD" id="cd01941">
    <property type="entry name" value="YeiC_kinase_like"/>
    <property type="match status" value="1"/>
</dbReference>
<sequence>MNKIICIGGITVDRKITPSYSLHLATSNPVSSTYTFGGVAHNVAKNLSLLTSNVHLYSVVGPDNYGFKVKADLKKFGIHTQNIFTLPNKSTAQYDVILNQNGELFLALADMEIFDHVPADQFTQSWHEWNQNELVFLDTNLPQVIIEQALQKARTENMKLCIDPVSVAKARKLPPCLESIFLIKPDRLEAEALAQIPIRSLADCMKAGQLLLDKGVKNCVISLGKHGYVLINERIKKHVPAFDVDPILDVSGAGDAFIAGILFELQKGSSIENACQTGAAMAALTLQSTHTVHDKINLEAIKNIISKSELREPNHESIF</sequence>
<evidence type="ECO:0000256" key="1">
    <source>
        <dbReference type="ARBA" id="ARBA00022679"/>
    </source>
</evidence>
<proteinExistence type="predicted"/>
<protein>
    <submittedName>
        <fullName evidence="4">Carbohydrate kinase, pfkB family</fullName>
        <ecNumber evidence="4">2.7.1.83</ecNumber>
    </submittedName>
</protein>
<organism evidence="4 5">
    <name type="scientific">Legionella wadsworthii</name>
    <dbReference type="NCBI Taxonomy" id="28088"/>
    <lineage>
        <taxon>Bacteria</taxon>
        <taxon>Pseudomonadati</taxon>
        <taxon>Pseudomonadota</taxon>
        <taxon>Gammaproteobacteria</taxon>
        <taxon>Legionellales</taxon>
        <taxon>Legionellaceae</taxon>
        <taxon>Legionella</taxon>
    </lineage>
</organism>
<dbReference type="PROSITE" id="PS00584">
    <property type="entry name" value="PFKB_KINASES_2"/>
    <property type="match status" value="1"/>
</dbReference>
<reference evidence="4 5" key="1">
    <citation type="submission" date="2018-06" db="EMBL/GenBank/DDBJ databases">
        <authorList>
            <consortium name="Pathogen Informatics"/>
            <person name="Doyle S."/>
        </authorList>
    </citation>
    <scope>NUCLEOTIDE SEQUENCE [LARGE SCALE GENOMIC DNA]</scope>
    <source>
        <strain evidence="4 5">NCTC11532</strain>
    </source>
</reference>
<dbReference type="InterPro" id="IPR029056">
    <property type="entry name" value="Ribokinase-like"/>
</dbReference>
<dbReference type="SUPFAM" id="SSF53613">
    <property type="entry name" value="Ribokinase-like"/>
    <property type="match status" value="1"/>
</dbReference>
<dbReference type="Pfam" id="PF00294">
    <property type="entry name" value="PfkB"/>
    <property type="match status" value="1"/>
</dbReference>
<dbReference type="PANTHER" id="PTHR10584">
    <property type="entry name" value="SUGAR KINASE"/>
    <property type="match status" value="1"/>
</dbReference>
<dbReference type="EC" id="2.7.1.83" evidence="4"/>
<name>A0A378LX60_9GAMM</name>
<dbReference type="Proteomes" id="UP000255297">
    <property type="component" value="Unassembled WGS sequence"/>
</dbReference>
<dbReference type="PANTHER" id="PTHR10584:SF166">
    <property type="entry name" value="RIBOKINASE"/>
    <property type="match status" value="1"/>
</dbReference>
<dbReference type="EMBL" id="UGPB01000001">
    <property type="protein sequence ID" value="STY30987.1"/>
    <property type="molecule type" value="Genomic_DNA"/>
</dbReference>
<dbReference type="RefSeq" id="WP_031563941.1">
    <property type="nucleotide sequence ID" value="NZ_CAAAIS010000009.1"/>
</dbReference>
<dbReference type="Gene3D" id="3.40.1190.20">
    <property type="match status" value="1"/>
</dbReference>
<gene>
    <name evidence="4" type="primary">psuK</name>
    <name evidence="4" type="ORF">NCTC11532_02668</name>
</gene>
<dbReference type="InterPro" id="IPR002173">
    <property type="entry name" value="Carboh/pur_kinase_PfkB_CS"/>
</dbReference>
<dbReference type="OrthoDB" id="9806249at2"/>
<evidence type="ECO:0000256" key="2">
    <source>
        <dbReference type="ARBA" id="ARBA00022777"/>
    </source>
</evidence>
<dbReference type="AlphaFoldDB" id="A0A378LX60"/>
<accession>A0A378LX60</accession>